<dbReference type="AlphaFoldDB" id="A0A0D0V9N6"/>
<dbReference type="Gene3D" id="2.30.110.10">
    <property type="entry name" value="Electron Transport, Fmn-binding Protein, Chain A"/>
    <property type="match status" value="1"/>
</dbReference>
<dbReference type="PANTHER" id="PTHR34071">
    <property type="entry name" value="5-NITROIMIDAZOLE ANTIBIOTICS RESISTANCE PROTEIN, NIMA-FAMILY-RELATED PROTEIN-RELATED"/>
    <property type="match status" value="1"/>
</dbReference>
<name>A0A0D0V9N6_9TREE</name>
<accession>A0A0D0V9N6</accession>
<dbReference type="PANTHER" id="PTHR34071:SF2">
    <property type="entry name" value="FLAVIN-NUCLEOTIDE-BINDING PROTEIN"/>
    <property type="match status" value="1"/>
</dbReference>
<dbReference type="SUPFAM" id="SSF50475">
    <property type="entry name" value="FMN-binding split barrel"/>
    <property type="match status" value="1"/>
</dbReference>
<sequence>MVSQPSANIRLYKDRASYSLRAALDIFREGKIAHVAFVHPADEEGEGTKRRKETIMNIPLITVLVCEGEDEDDQDSYVVYLHSHKYSGLVEASTRGSGNFTATTTRIDGLVLSPTAHDHSLNYRSATLHLHEPVVLSDETDHEEKRAALAAITNTILGYDRISSVGQPMDANVKSTTVIRCKIAAVSCKQRYGAFNGGKEPVTEVIHGEEGNAFKGVIPCWTQWGDLIGFGNDSEELEELFKIRNEEAKAFAQKSAWAHEDGAIEGLGKKRKPVTRL</sequence>
<dbReference type="Proteomes" id="UP000053392">
    <property type="component" value="Unassembled WGS sequence"/>
</dbReference>
<dbReference type="HOGENOM" id="CLU_1004794_0_0_1"/>
<reference evidence="1 2" key="1">
    <citation type="submission" date="2015-01" db="EMBL/GenBank/DDBJ databases">
        <title>The Genome Sequence of Cryptococcus gattii Ram5.</title>
        <authorList>
            <consortium name="The Broad Institute Genomics Platform"/>
            <person name="Cuomo C."/>
            <person name="Litvintseva A."/>
            <person name="Chen Y."/>
            <person name="Heitman J."/>
            <person name="Sun S."/>
            <person name="Springer D."/>
            <person name="Dromer F."/>
            <person name="Young S."/>
            <person name="Zeng Q."/>
            <person name="Gargeya S."/>
            <person name="Abouelleil A."/>
            <person name="Alvarado L."/>
            <person name="Chapman S.B."/>
            <person name="Gainer-Dewar J."/>
            <person name="Goldberg J."/>
            <person name="Griggs A."/>
            <person name="Gujja S."/>
            <person name="Hansen M."/>
            <person name="Howarth C."/>
            <person name="Imamovic A."/>
            <person name="Larimer J."/>
            <person name="Murphy C."/>
            <person name="Naylor J."/>
            <person name="Pearson M."/>
            <person name="Priest M."/>
            <person name="Roberts A."/>
            <person name="Saif S."/>
            <person name="Shea T."/>
            <person name="Sykes S."/>
            <person name="Wortman J."/>
            <person name="Nusbaum C."/>
            <person name="Birren B."/>
        </authorList>
    </citation>
    <scope>NUCLEOTIDE SEQUENCE [LARGE SCALE GENOMIC DNA]</scope>
    <source>
        <strain evidence="1 2">Ram5</strain>
    </source>
</reference>
<evidence type="ECO:0000313" key="1">
    <source>
        <dbReference type="EMBL" id="KIR43129.1"/>
    </source>
</evidence>
<organism evidence="1 2">
    <name type="scientific">Cryptococcus deuterogattii Ram5</name>
    <dbReference type="NCBI Taxonomy" id="1296110"/>
    <lineage>
        <taxon>Eukaryota</taxon>
        <taxon>Fungi</taxon>
        <taxon>Dikarya</taxon>
        <taxon>Basidiomycota</taxon>
        <taxon>Agaricomycotina</taxon>
        <taxon>Tremellomycetes</taxon>
        <taxon>Tremellales</taxon>
        <taxon>Cryptococcaceae</taxon>
        <taxon>Cryptococcus</taxon>
        <taxon>Cryptococcus gattii species complex</taxon>
    </lineage>
</organism>
<proteinExistence type="predicted"/>
<keyword evidence="2" id="KW-1185">Reference proteome</keyword>
<dbReference type="Pfam" id="PF12900">
    <property type="entry name" value="Pyridox_ox_2"/>
    <property type="match status" value="1"/>
</dbReference>
<gene>
    <name evidence="1" type="ORF">I313_01342</name>
</gene>
<dbReference type="InterPro" id="IPR012349">
    <property type="entry name" value="Split_barrel_FMN-bd"/>
</dbReference>
<protein>
    <submittedName>
        <fullName evidence="1">Uncharacterized protein</fullName>
    </submittedName>
</protein>
<dbReference type="OrthoDB" id="444432at2759"/>
<evidence type="ECO:0000313" key="2">
    <source>
        <dbReference type="Proteomes" id="UP000053392"/>
    </source>
</evidence>
<dbReference type="InterPro" id="IPR024747">
    <property type="entry name" value="Pyridox_Oxase-rel"/>
</dbReference>
<dbReference type="EMBL" id="KN847897">
    <property type="protein sequence ID" value="KIR43129.1"/>
    <property type="molecule type" value="Genomic_DNA"/>
</dbReference>